<keyword evidence="2" id="KW-0645">Protease</keyword>
<dbReference type="STRING" id="322104.A3LPU8"/>
<dbReference type="OMA" id="FDDCGVY"/>
<dbReference type="InterPro" id="IPR003653">
    <property type="entry name" value="Peptidase_C48_C"/>
</dbReference>
<feature type="region of interest" description="Disordered" evidence="5">
    <location>
        <begin position="11"/>
        <end position="103"/>
    </location>
</feature>
<evidence type="ECO:0000256" key="2">
    <source>
        <dbReference type="ARBA" id="ARBA00022670"/>
    </source>
</evidence>
<dbReference type="InterPro" id="IPR038765">
    <property type="entry name" value="Papain-like_cys_pep_sf"/>
</dbReference>
<reference evidence="7 8" key="1">
    <citation type="journal article" date="2007" name="Nat. Biotechnol.">
        <title>Genome sequence of the lignocellulose-bioconverting and xylose-fermenting yeast Pichia stipitis.</title>
        <authorList>
            <person name="Jeffries T.W."/>
            <person name="Grigoriev I.V."/>
            <person name="Grimwood J."/>
            <person name="Laplaza J.M."/>
            <person name="Aerts A."/>
            <person name="Salamov A."/>
            <person name="Schmutz J."/>
            <person name="Lindquist E."/>
            <person name="Dehal P."/>
            <person name="Shapiro H."/>
            <person name="Jin Y.S."/>
            <person name="Passoth V."/>
            <person name="Richardson P.M."/>
        </authorList>
    </citation>
    <scope>NUCLEOTIDE SEQUENCE [LARGE SCALE GENOMIC DNA]</scope>
    <source>
        <strain evidence="8">ATCC 58785 / CBS 6054 / NBRC 10063 / NRRL Y-11545</strain>
    </source>
</reference>
<comment type="similarity">
    <text evidence="1">Belongs to the peptidase C48 family.</text>
</comment>
<dbReference type="OrthoDB" id="5065855at2759"/>
<gene>
    <name evidence="7" type="ORF">PICST_42365</name>
</gene>
<dbReference type="InParanoid" id="A3LPU8"/>
<dbReference type="PROSITE" id="PS50600">
    <property type="entry name" value="ULP_PROTEASE"/>
    <property type="match status" value="1"/>
</dbReference>
<evidence type="ECO:0000256" key="1">
    <source>
        <dbReference type="ARBA" id="ARBA00005234"/>
    </source>
</evidence>
<dbReference type="HOGENOM" id="CLU_063260_0_0_1"/>
<dbReference type="PANTHER" id="PTHR46468">
    <property type="entry name" value="SENTRIN-SPECIFIC PROTEASE 8"/>
    <property type="match status" value="1"/>
</dbReference>
<keyword evidence="8" id="KW-1185">Reference proteome</keyword>
<keyword evidence="4" id="KW-0788">Thiol protease</keyword>
<name>A3LPU8_PICST</name>
<dbReference type="AlphaFoldDB" id="A3LPU8"/>
<organism evidence="7 8">
    <name type="scientific">Scheffersomyces stipitis (strain ATCC 58785 / CBS 6054 / NBRC 10063 / NRRL Y-11545)</name>
    <name type="common">Yeast</name>
    <name type="synonym">Pichia stipitis</name>
    <dbReference type="NCBI Taxonomy" id="322104"/>
    <lineage>
        <taxon>Eukaryota</taxon>
        <taxon>Fungi</taxon>
        <taxon>Dikarya</taxon>
        <taxon>Ascomycota</taxon>
        <taxon>Saccharomycotina</taxon>
        <taxon>Pichiomycetes</taxon>
        <taxon>Debaryomycetaceae</taxon>
        <taxon>Scheffersomyces</taxon>
    </lineage>
</organism>
<dbReference type="eggNOG" id="KOG3246">
    <property type="taxonomic scope" value="Eukaryota"/>
</dbReference>
<dbReference type="InterPro" id="IPR044613">
    <property type="entry name" value="Nep1/2-like"/>
</dbReference>
<evidence type="ECO:0000259" key="6">
    <source>
        <dbReference type="PROSITE" id="PS50600"/>
    </source>
</evidence>
<dbReference type="RefSeq" id="XP_001383131.2">
    <property type="nucleotide sequence ID" value="XM_001383094.1"/>
</dbReference>
<evidence type="ECO:0000256" key="4">
    <source>
        <dbReference type="ARBA" id="ARBA00022807"/>
    </source>
</evidence>
<dbReference type="GO" id="GO:0008234">
    <property type="term" value="F:cysteine-type peptidase activity"/>
    <property type="evidence" value="ECO:0007669"/>
    <property type="project" value="UniProtKB-KW"/>
</dbReference>
<feature type="domain" description="Ubiquitin-like protease family profile" evidence="6">
    <location>
        <begin position="148"/>
        <end position="336"/>
    </location>
</feature>
<dbReference type="GO" id="GO:0000338">
    <property type="term" value="P:protein deneddylation"/>
    <property type="evidence" value="ECO:0007669"/>
    <property type="project" value="TreeGrafter"/>
</dbReference>
<feature type="compositionally biased region" description="Basic and acidic residues" evidence="5">
    <location>
        <begin position="70"/>
        <end position="79"/>
    </location>
</feature>
<evidence type="ECO:0000313" key="8">
    <source>
        <dbReference type="Proteomes" id="UP000002258"/>
    </source>
</evidence>
<protein>
    <recommendedName>
        <fullName evidence="6">Ubiquitin-like protease family profile domain-containing protein</fullName>
    </recommendedName>
</protein>
<dbReference type="Gene3D" id="3.40.395.10">
    <property type="entry name" value="Adenoviral Proteinase, Chain A"/>
    <property type="match status" value="1"/>
</dbReference>
<dbReference type="GO" id="GO:0006508">
    <property type="term" value="P:proteolysis"/>
    <property type="evidence" value="ECO:0007669"/>
    <property type="project" value="UniProtKB-KW"/>
</dbReference>
<sequence>MPHIVFDSAKGFCYDSSGAGPGRHSATRSNGFDQLPWDDYLPDEVDESEEETPGNDDDSSIHATRKKRLTKSEKKEQRQMKKINAARNKHIKRQQELSGSGKDRDMSELEIFNPFLAKSSIKSIHSNILRMAEQPKSIDFKLFQYHSIALYSSDLDHILPGEWLNDNNISLIFELINQLFLKSQDPAKKFNYQVQMLYPSLVQLFLHFPVTDDLENILPINELKQSKFIFIPINFIDDYEDIDLEDVNNGDHWALALLSILENRLYLYDSMAIDGDEFASQSETNLLNELIKRLKSCKSIFKAGDKTKIDIIRMKCDQQDNFDDCGVYLIMIACFLVKQLLFSDSAEGAVDLDIGNVRFNALSARLYMMKLIHKLYKSL</sequence>
<evidence type="ECO:0000313" key="7">
    <source>
        <dbReference type="EMBL" id="ABN65102.2"/>
    </source>
</evidence>
<dbReference type="EMBL" id="CP000496">
    <property type="protein sequence ID" value="ABN65102.2"/>
    <property type="molecule type" value="Genomic_DNA"/>
</dbReference>
<feature type="compositionally biased region" description="Acidic residues" evidence="5">
    <location>
        <begin position="40"/>
        <end position="58"/>
    </location>
</feature>
<dbReference type="PANTHER" id="PTHR46468:SF1">
    <property type="entry name" value="SENTRIN-SPECIFIC PROTEASE 8"/>
    <property type="match status" value="1"/>
</dbReference>
<keyword evidence="3" id="KW-0378">Hydrolase</keyword>
<dbReference type="GeneID" id="4836996"/>
<evidence type="ECO:0000256" key="3">
    <source>
        <dbReference type="ARBA" id="ARBA00022801"/>
    </source>
</evidence>
<dbReference type="KEGG" id="pic:PICST_42365"/>
<dbReference type="GO" id="GO:0019784">
    <property type="term" value="F:deNEDDylase activity"/>
    <property type="evidence" value="ECO:0007669"/>
    <property type="project" value="InterPro"/>
</dbReference>
<accession>A3LPU8</accession>
<dbReference type="Proteomes" id="UP000002258">
    <property type="component" value="Chromosome 2"/>
</dbReference>
<evidence type="ECO:0000256" key="5">
    <source>
        <dbReference type="SAM" id="MobiDB-lite"/>
    </source>
</evidence>
<proteinExistence type="inferred from homology"/>
<dbReference type="SUPFAM" id="SSF54001">
    <property type="entry name" value="Cysteine proteinases"/>
    <property type="match status" value="1"/>
</dbReference>
<dbReference type="Pfam" id="PF02902">
    <property type="entry name" value="Peptidase_C48"/>
    <property type="match status" value="1"/>
</dbReference>